<feature type="domain" description="RING-type" evidence="9">
    <location>
        <begin position="234"/>
        <end position="277"/>
    </location>
</feature>
<evidence type="ECO:0000256" key="3">
    <source>
        <dbReference type="ARBA" id="ARBA00022771"/>
    </source>
</evidence>
<organism evidence="10 11">
    <name type="scientific">Clydaea vesicula</name>
    <dbReference type="NCBI Taxonomy" id="447962"/>
    <lineage>
        <taxon>Eukaryota</taxon>
        <taxon>Fungi</taxon>
        <taxon>Fungi incertae sedis</taxon>
        <taxon>Chytridiomycota</taxon>
        <taxon>Chytridiomycota incertae sedis</taxon>
        <taxon>Chytridiomycetes</taxon>
        <taxon>Lobulomycetales</taxon>
        <taxon>Lobulomycetaceae</taxon>
        <taxon>Clydaea</taxon>
    </lineage>
</organism>
<dbReference type="Pfam" id="PF00498">
    <property type="entry name" value="FHA"/>
    <property type="match status" value="1"/>
</dbReference>
<comment type="caution">
    <text evidence="10">The sequence shown here is derived from an EMBL/GenBank/DDBJ whole genome shotgun (WGS) entry which is preliminary data.</text>
</comment>
<keyword evidence="3 6" id="KW-0863">Zinc-finger</keyword>
<evidence type="ECO:0000256" key="2">
    <source>
        <dbReference type="ARBA" id="ARBA00022723"/>
    </source>
</evidence>
<keyword evidence="11" id="KW-1185">Reference proteome</keyword>
<dbReference type="PANTHER" id="PTHR15067:SF7">
    <property type="entry name" value="E3 UBIQUITIN-PROTEIN LIGASE DMA1-RELATED"/>
    <property type="match status" value="1"/>
</dbReference>
<dbReference type="PROSITE" id="PS50089">
    <property type="entry name" value="ZF_RING_2"/>
    <property type="match status" value="1"/>
</dbReference>
<evidence type="ECO:0000256" key="7">
    <source>
        <dbReference type="SAM" id="MobiDB-lite"/>
    </source>
</evidence>
<dbReference type="SUPFAM" id="SSF49879">
    <property type="entry name" value="SMAD/FHA domain"/>
    <property type="match status" value="1"/>
</dbReference>
<dbReference type="InterPro" id="IPR013083">
    <property type="entry name" value="Znf_RING/FYVE/PHD"/>
</dbReference>
<dbReference type="Gene3D" id="2.60.200.20">
    <property type="match status" value="1"/>
</dbReference>
<accession>A0AAD5TXV6</accession>
<dbReference type="SMART" id="SM00184">
    <property type="entry name" value="RING"/>
    <property type="match status" value="1"/>
</dbReference>
<dbReference type="PROSITE" id="PS50006">
    <property type="entry name" value="FHA_DOMAIN"/>
    <property type="match status" value="1"/>
</dbReference>
<evidence type="ECO:0000256" key="1">
    <source>
        <dbReference type="ARBA" id="ARBA00022679"/>
    </source>
</evidence>
<evidence type="ECO:0000256" key="6">
    <source>
        <dbReference type="PROSITE-ProRule" id="PRU00175"/>
    </source>
</evidence>
<feature type="domain" description="FHA" evidence="8">
    <location>
        <begin position="88"/>
        <end position="150"/>
    </location>
</feature>
<dbReference type="GO" id="GO:0005829">
    <property type="term" value="C:cytosol"/>
    <property type="evidence" value="ECO:0007669"/>
    <property type="project" value="TreeGrafter"/>
</dbReference>
<dbReference type="PANTHER" id="PTHR15067">
    <property type="entry name" value="E3 UBIQUITIN-PROTEIN LIGASE RNF8"/>
    <property type="match status" value="1"/>
</dbReference>
<dbReference type="Gene3D" id="3.30.40.10">
    <property type="entry name" value="Zinc/RING finger domain, C3HC4 (zinc finger)"/>
    <property type="match status" value="1"/>
</dbReference>
<dbReference type="EMBL" id="JADGJW010000577">
    <property type="protein sequence ID" value="KAJ3215001.1"/>
    <property type="molecule type" value="Genomic_DNA"/>
</dbReference>
<keyword evidence="5" id="KW-0862">Zinc</keyword>
<dbReference type="SUPFAM" id="SSF57850">
    <property type="entry name" value="RING/U-box"/>
    <property type="match status" value="1"/>
</dbReference>
<dbReference type="Proteomes" id="UP001211065">
    <property type="component" value="Unassembled WGS sequence"/>
</dbReference>
<gene>
    <name evidence="10" type="ORF">HK099_006567</name>
</gene>
<evidence type="ECO:0008006" key="12">
    <source>
        <dbReference type="Google" id="ProtNLM"/>
    </source>
</evidence>
<reference evidence="10" key="1">
    <citation type="submission" date="2020-05" db="EMBL/GenBank/DDBJ databases">
        <title>Phylogenomic resolution of chytrid fungi.</title>
        <authorList>
            <person name="Stajich J.E."/>
            <person name="Amses K."/>
            <person name="Simmons R."/>
            <person name="Seto K."/>
            <person name="Myers J."/>
            <person name="Bonds A."/>
            <person name="Quandt C.A."/>
            <person name="Barry K."/>
            <person name="Liu P."/>
            <person name="Grigoriev I."/>
            <person name="Longcore J.E."/>
            <person name="James T.Y."/>
        </authorList>
    </citation>
    <scope>NUCLEOTIDE SEQUENCE</scope>
    <source>
        <strain evidence="10">JEL0476</strain>
    </source>
</reference>
<protein>
    <recommendedName>
        <fullName evidence="12">SMAD/FHA domain-containing protein</fullName>
    </recommendedName>
</protein>
<dbReference type="GO" id="GO:0061630">
    <property type="term" value="F:ubiquitin protein ligase activity"/>
    <property type="evidence" value="ECO:0007669"/>
    <property type="project" value="TreeGrafter"/>
</dbReference>
<dbReference type="InterPro" id="IPR008984">
    <property type="entry name" value="SMAD_FHA_dom_sf"/>
</dbReference>
<keyword evidence="2" id="KW-0479">Metal-binding</keyword>
<dbReference type="GO" id="GO:0006511">
    <property type="term" value="P:ubiquitin-dependent protein catabolic process"/>
    <property type="evidence" value="ECO:0007669"/>
    <property type="project" value="TreeGrafter"/>
</dbReference>
<feature type="region of interest" description="Disordered" evidence="7">
    <location>
        <begin position="309"/>
        <end position="386"/>
    </location>
</feature>
<dbReference type="InterPro" id="IPR001841">
    <property type="entry name" value="Znf_RING"/>
</dbReference>
<evidence type="ECO:0000256" key="5">
    <source>
        <dbReference type="ARBA" id="ARBA00022833"/>
    </source>
</evidence>
<dbReference type="GO" id="GO:0016567">
    <property type="term" value="P:protein ubiquitination"/>
    <property type="evidence" value="ECO:0007669"/>
    <property type="project" value="TreeGrafter"/>
</dbReference>
<evidence type="ECO:0000259" key="9">
    <source>
        <dbReference type="PROSITE" id="PS50089"/>
    </source>
</evidence>
<keyword evidence="4" id="KW-0833">Ubl conjugation pathway</keyword>
<dbReference type="SMART" id="SM00240">
    <property type="entry name" value="FHA"/>
    <property type="match status" value="1"/>
</dbReference>
<feature type="compositionally biased region" description="Polar residues" evidence="7">
    <location>
        <begin position="375"/>
        <end position="386"/>
    </location>
</feature>
<proteinExistence type="predicted"/>
<evidence type="ECO:0000313" key="11">
    <source>
        <dbReference type="Proteomes" id="UP001211065"/>
    </source>
</evidence>
<dbReference type="InterPro" id="IPR000253">
    <property type="entry name" value="FHA_dom"/>
</dbReference>
<sequence length="485" mass="53254">MSLPYPPSLEEAEGSVNNSANEIHLNSVLSDRRQSAIIGNTHTIKNNANTTSKPELIRLQLIPWSTVPMIKPILNELVERRVREGQSFKVGRQVQKEGMPLPTEPPNPLDVWFSSKVVSRSHAEFSIKDGLIWIRDVGSSSGTFLNKNRLSPTTKESKPFQVKEGDIIQFGVDYKGKPDDIYKSITIRIGFYDQSWVHEKIKKSNPLKFRNCLINLLNSTKESEQSTDDQTAECCICFDETGPFQALFLAPCCHCYHYKCVASIIVQSAMFQCPLCRQVANLTASVSMENLNSAIDENVVAIGAKGDPNRKYSSAPPPNNAAVETGNPVVNEISPKKRRSSFTARISTFLGRRSSTSASDSTSPSPSGNPSATPQSNSNSPVLRNSVSAHPFQPVSESNENNNINAGEDQLAEEADIEPVIENNDNAPHYVVSSVEGNLFAQLPPEISNSNIPRSITVNTFEENNDINVGNEVQVVNIPGTINEV</sequence>
<name>A0AAD5TXV6_9FUNG</name>
<dbReference type="GO" id="GO:0008270">
    <property type="term" value="F:zinc ion binding"/>
    <property type="evidence" value="ECO:0007669"/>
    <property type="project" value="UniProtKB-KW"/>
</dbReference>
<dbReference type="GO" id="GO:0000151">
    <property type="term" value="C:ubiquitin ligase complex"/>
    <property type="evidence" value="ECO:0007669"/>
    <property type="project" value="TreeGrafter"/>
</dbReference>
<evidence type="ECO:0000313" key="10">
    <source>
        <dbReference type="EMBL" id="KAJ3215001.1"/>
    </source>
</evidence>
<dbReference type="AlphaFoldDB" id="A0AAD5TXV6"/>
<feature type="compositionally biased region" description="Low complexity" evidence="7">
    <location>
        <begin position="354"/>
        <end position="374"/>
    </location>
</feature>
<dbReference type="GO" id="GO:0032153">
    <property type="term" value="C:cell division site"/>
    <property type="evidence" value="ECO:0007669"/>
    <property type="project" value="TreeGrafter"/>
</dbReference>
<evidence type="ECO:0000256" key="4">
    <source>
        <dbReference type="ARBA" id="ARBA00022786"/>
    </source>
</evidence>
<dbReference type="Pfam" id="PF17123">
    <property type="entry name" value="zf-RING_11"/>
    <property type="match status" value="1"/>
</dbReference>
<evidence type="ECO:0000259" key="8">
    <source>
        <dbReference type="PROSITE" id="PS50006"/>
    </source>
</evidence>
<keyword evidence="1" id="KW-0808">Transferase</keyword>